<dbReference type="SUPFAM" id="SSF68989">
    <property type="entry name" value="Hemolysin expression modulating protein HHA"/>
    <property type="match status" value="1"/>
</dbReference>
<dbReference type="Pfam" id="PF05321">
    <property type="entry name" value="HHA"/>
    <property type="match status" value="1"/>
</dbReference>
<sequence length="68" mass="8254">MKSKMDYVRQLRRLSDAFNLEKVIEHMSEKLSAEEGYTLQEAADHRRAEMAMNRYFDKVPKEAWRYVR</sequence>
<dbReference type="AlphaFoldDB" id="A0AAP9R1N9"/>
<dbReference type="InterPro" id="IPR007985">
    <property type="entry name" value="Hemolysn_expr_modulating_HHA"/>
</dbReference>
<accession>A0AAP9R1N9</accession>
<dbReference type="Proteomes" id="UP000514462">
    <property type="component" value="Chromosome"/>
</dbReference>
<evidence type="ECO:0000313" key="2">
    <source>
        <dbReference type="EMBL" id="QMR42713.1"/>
    </source>
</evidence>
<reference evidence="3" key="1">
    <citation type="submission" date="2020-06" db="EMBL/GenBank/DDBJ databases">
        <title>REHAB project genomes.</title>
        <authorList>
            <person name="Shaw L.P."/>
        </authorList>
    </citation>
    <scope>NUCLEOTIDE SEQUENCE [LARGE SCALE GENOMIC DNA]</scope>
    <source>
        <strain evidence="3">RHBSTW-00938</strain>
    </source>
</reference>
<comment type="similarity">
    <text evidence="1">Belongs to the Hha/YmoA/Cnu family.</text>
</comment>
<name>A0AAP9R1N9_KLEAE</name>
<dbReference type="InterPro" id="IPR036666">
    <property type="entry name" value="HHA_sf"/>
</dbReference>
<evidence type="ECO:0000313" key="3">
    <source>
        <dbReference type="Proteomes" id="UP000514462"/>
    </source>
</evidence>
<dbReference type="Gene3D" id="1.20.1280.40">
    <property type="entry name" value="HHA"/>
    <property type="match status" value="1"/>
</dbReference>
<evidence type="ECO:0000256" key="1">
    <source>
        <dbReference type="ARBA" id="ARBA00010526"/>
    </source>
</evidence>
<gene>
    <name evidence="2" type="ORF">HV331_19230</name>
</gene>
<organism evidence="2 3">
    <name type="scientific">Klebsiella aerogenes</name>
    <name type="common">Enterobacter aerogenes</name>
    <dbReference type="NCBI Taxonomy" id="548"/>
    <lineage>
        <taxon>Bacteria</taxon>
        <taxon>Pseudomonadati</taxon>
        <taxon>Pseudomonadota</taxon>
        <taxon>Gammaproteobacteria</taxon>
        <taxon>Enterobacterales</taxon>
        <taxon>Enterobacteriaceae</taxon>
        <taxon>Klebsiella/Raoultella group</taxon>
        <taxon>Klebsiella</taxon>
    </lineage>
</organism>
<proteinExistence type="inferred from homology"/>
<dbReference type="EMBL" id="CP055904">
    <property type="protein sequence ID" value="QMR42713.1"/>
    <property type="molecule type" value="Genomic_DNA"/>
</dbReference>
<protein>
    <submittedName>
        <fullName evidence="2">Uncharacterized protein</fullName>
    </submittedName>
</protein>